<dbReference type="Proteomes" id="UP000233469">
    <property type="component" value="Unassembled WGS sequence"/>
</dbReference>
<gene>
    <name evidence="1" type="ORF">RhiirC2_741911</name>
</gene>
<dbReference type="VEuPathDB" id="FungiDB:RhiirA1_445364"/>
<evidence type="ECO:0000313" key="1">
    <source>
        <dbReference type="EMBL" id="PKK72885.1"/>
    </source>
</evidence>
<dbReference type="VEuPathDB" id="FungiDB:FUN_005161"/>
<reference evidence="1 2" key="1">
    <citation type="submission" date="2016-04" db="EMBL/GenBank/DDBJ databases">
        <title>Genome analyses suggest a sexual origin of heterokaryosis in a supposedly ancient asexual fungus.</title>
        <authorList>
            <person name="Ropars J."/>
            <person name="Sedzielewska K."/>
            <person name="Noel J."/>
            <person name="Charron P."/>
            <person name="Farinelli L."/>
            <person name="Marton T."/>
            <person name="Kruger M."/>
            <person name="Pelin A."/>
            <person name="Brachmann A."/>
            <person name="Corradi N."/>
        </authorList>
    </citation>
    <scope>NUCLEOTIDE SEQUENCE [LARGE SCALE GENOMIC DNA]</scope>
    <source>
        <strain evidence="1 2">C2</strain>
    </source>
</reference>
<feature type="non-terminal residue" evidence="1">
    <location>
        <position position="248"/>
    </location>
</feature>
<accession>A0A2N1NG46</accession>
<proteinExistence type="predicted"/>
<sequence length="248" mass="28631">MRTHEYFERKYSEWNLLGFLNEYSTNPFDKCIDEYLKSLEIINSEEGKRQEKASLLLDRYRKEPRPDYHSARKWEKDRYSSKGLSIVFQNSTFSGTTLSGSISGGNFVNNGQKRGNEENQDKSDYVQMKTKRTKMEHYFPRITHETQNQPFENVDNCTELSGTTLFGDISDQDIGYTTPCPMKKNSTVELPGTTLFDDISDQDTGYTTPCPMKKNSMVKLPSTTLFDDISDQDTRYTTPCPMKKNLTV</sequence>
<organism evidence="1 2">
    <name type="scientific">Rhizophagus irregularis</name>
    <dbReference type="NCBI Taxonomy" id="588596"/>
    <lineage>
        <taxon>Eukaryota</taxon>
        <taxon>Fungi</taxon>
        <taxon>Fungi incertae sedis</taxon>
        <taxon>Mucoromycota</taxon>
        <taxon>Glomeromycotina</taxon>
        <taxon>Glomeromycetes</taxon>
        <taxon>Glomerales</taxon>
        <taxon>Glomeraceae</taxon>
        <taxon>Rhizophagus</taxon>
    </lineage>
</organism>
<name>A0A2N1NG46_9GLOM</name>
<comment type="caution">
    <text evidence="1">The sequence shown here is derived from an EMBL/GenBank/DDBJ whole genome shotgun (WGS) entry which is preliminary data.</text>
</comment>
<dbReference type="EMBL" id="LLXL01000409">
    <property type="protein sequence ID" value="PKK72885.1"/>
    <property type="molecule type" value="Genomic_DNA"/>
</dbReference>
<dbReference type="AlphaFoldDB" id="A0A2N1NG46"/>
<dbReference type="VEuPathDB" id="FungiDB:RhiirFUN_007339"/>
<reference evidence="1 2" key="2">
    <citation type="submission" date="2017-10" db="EMBL/GenBank/DDBJ databases">
        <title>Extensive intraspecific genome diversity in a model arbuscular mycorrhizal fungus.</title>
        <authorList>
            <person name="Chen E.C.H."/>
            <person name="Morin E."/>
            <person name="Baudet D."/>
            <person name="Noel J."/>
            <person name="Ndikumana S."/>
            <person name="Charron P."/>
            <person name="St-Onge C."/>
            <person name="Giorgi J."/>
            <person name="Grigoriev I.V."/>
            <person name="Roux C."/>
            <person name="Martin F.M."/>
            <person name="Corradi N."/>
        </authorList>
    </citation>
    <scope>NUCLEOTIDE SEQUENCE [LARGE SCALE GENOMIC DNA]</scope>
    <source>
        <strain evidence="1 2">C2</strain>
    </source>
</reference>
<evidence type="ECO:0000313" key="2">
    <source>
        <dbReference type="Proteomes" id="UP000233469"/>
    </source>
</evidence>
<protein>
    <submittedName>
        <fullName evidence="1">Uncharacterized protein</fullName>
    </submittedName>
</protein>